<dbReference type="PANTHER" id="PTHR42756">
    <property type="entry name" value="TRANSCRIPTIONAL REGULATOR, MARR"/>
    <property type="match status" value="1"/>
</dbReference>
<dbReference type="InterPro" id="IPR036390">
    <property type="entry name" value="WH_DNA-bd_sf"/>
</dbReference>
<feature type="domain" description="HTH marR-type" evidence="4">
    <location>
        <begin position="11"/>
        <end position="145"/>
    </location>
</feature>
<dbReference type="PANTHER" id="PTHR42756:SF1">
    <property type="entry name" value="TRANSCRIPTIONAL REPRESSOR OF EMRAB OPERON"/>
    <property type="match status" value="1"/>
</dbReference>
<dbReference type="EMBL" id="SWLG01000009">
    <property type="protein sequence ID" value="TLS36659.1"/>
    <property type="molecule type" value="Genomic_DNA"/>
</dbReference>
<gene>
    <name evidence="5" type="ORF">FCL54_14150</name>
</gene>
<evidence type="ECO:0000256" key="3">
    <source>
        <dbReference type="ARBA" id="ARBA00023163"/>
    </source>
</evidence>
<dbReference type="GO" id="GO:0003700">
    <property type="term" value="F:DNA-binding transcription factor activity"/>
    <property type="evidence" value="ECO:0007669"/>
    <property type="project" value="InterPro"/>
</dbReference>
<dbReference type="PROSITE" id="PS50995">
    <property type="entry name" value="HTH_MARR_2"/>
    <property type="match status" value="1"/>
</dbReference>
<name>A0A5R9F2A1_9BACL</name>
<evidence type="ECO:0000259" key="4">
    <source>
        <dbReference type="PROSITE" id="PS50995"/>
    </source>
</evidence>
<protein>
    <submittedName>
        <fullName evidence="5">MarR family transcriptional regulator</fullName>
    </submittedName>
</protein>
<dbReference type="SMART" id="SM00347">
    <property type="entry name" value="HTH_MARR"/>
    <property type="match status" value="1"/>
</dbReference>
<keyword evidence="6" id="KW-1185">Reference proteome</keyword>
<evidence type="ECO:0000313" key="5">
    <source>
        <dbReference type="EMBL" id="TLS36659.1"/>
    </source>
</evidence>
<dbReference type="Pfam" id="PF01047">
    <property type="entry name" value="MarR"/>
    <property type="match status" value="1"/>
</dbReference>
<dbReference type="InterPro" id="IPR000835">
    <property type="entry name" value="HTH_MarR-typ"/>
</dbReference>
<organism evidence="5 6">
    <name type="scientific">Exobacillus caeni</name>
    <dbReference type="NCBI Taxonomy" id="2574798"/>
    <lineage>
        <taxon>Bacteria</taxon>
        <taxon>Bacillati</taxon>
        <taxon>Bacillota</taxon>
        <taxon>Bacilli</taxon>
        <taxon>Bacillales</taxon>
        <taxon>Guptibacillaceae</taxon>
        <taxon>Exobacillus</taxon>
    </lineage>
</organism>
<keyword evidence="3" id="KW-0804">Transcription</keyword>
<accession>A0A5R9F2A1</accession>
<sequence>MIEVNKLDERRQKLTAELEKSFRIVFRTFKKEIAELFGEQITNNEFIFLKYICEEGPKKVSELASEFHVTLSHVTAVIDRLVNRELVERHRSKTDRRVVRLHITEQGKHLVEKLEKEKREHLQRKFESLTSEEMETMATLMKKLI</sequence>
<dbReference type="Gene3D" id="1.10.10.10">
    <property type="entry name" value="Winged helix-like DNA-binding domain superfamily/Winged helix DNA-binding domain"/>
    <property type="match status" value="1"/>
</dbReference>
<evidence type="ECO:0000256" key="2">
    <source>
        <dbReference type="ARBA" id="ARBA00023125"/>
    </source>
</evidence>
<dbReference type="AlphaFoldDB" id="A0A5R9F2A1"/>
<keyword evidence="2" id="KW-0238">DNA-binding</keyword>
<evidence type="ECO:0000256" key="1">
    <source>
        <dbReference type="ARBA" id="ARBA00023015"/>
    </source>
</evidence>
<dbReference type="Proteomes" id="UP000308230">
    <property type="component" value="Unassembled WGS sequence"/>
</dbReference>
<keyword evidence="1" id="KW-0805">Transcription regulation</keyword>
<reference evidence="5 6" key="1">
    <citation type="submission" date="2019-04" db="EMBL/GenBank/DDBJ databases">
        <title>Bacillus caeni sp. nov., a bacterium isolated from mangrove sediment.</title>
        <authorList>
            <person name="Huang H."/>
            <person name="Mo K."/>
            <person name="Hu Y."/>
        </authorList>
    </citation>
    <scope>NUCLEOTIDE SEQUENCE [LARGE SCALE GENOMIC DNA]</scope>
    <source>
        <strain evidence="5 6">HB172195</strain>
    </source>
</reference>
<dbReference type="GO" id="GO:0003677">
    <property type="term" value="F:DNA binding"/>
    <property type="evidence" value="ECO:0007669"/>
    <property type="project" value="UniProtKB-KW"/>
</dbReference>
<dbReference type="PRINTS" id="PR00598">
    <property type="entry name" value="HTHMARR"/>
</dbReference>
<dbReference type="OrthoDB" id="288929at2"/>
<evidence type="ECO:0000313" key="6">
    <source>
        <dbReference type="Proteomes" id="UP000308230"/>
    </source>
</evidence>
<comment type="caution">
    <text evidence="5">The sequence shown here is derived from an EMBL/GenBank/DDBJ whole genome shotgun (WGS) entry which is preliminary data.</text>
</comment>
<dbReference type="SUPFAM" id="SSF46785">
    <property type="entry name" value="Winged helix' DNA-binding domain"/>
    <property type="match status" value="1"/>
</dbReference>
<dbReference type="InterPro" id="IPR036388">
    <property type="entry name" value="WH-like_DNA-bd_sf"/>
</dbReference>
<proteinExistence type="predicted"/>